<feature type="domain" description="Gnk2-homologous" evidence="6">
    <location>
        <begin position="479"/>
        <end position="586"/>
    </location>
</feature>
<dbReference type="FunFam" id="3.30.430.20:FF:000002">
    <property type="entry name" value="Cysteine-rich receptor-like protein kinase 10"/>
    <property type="match status" value="1"/>
</dbReference>
<gene>
    <name evidence="7" type="ORF">HHK36_011732</name>
</gene>
<keyword evidence="1 5" id="KW-0732">Signal</keyword>
<feature type="transmembrane region" description="Helical" evidence="4">
    <location>
        <begin position="296"/>
        <end position="314"/>
    </location>
</feature>
<name>A0A834ZEC3_TETSI</name>
<feature type="region of interest" description="Disordered" evidence="3">
    <location>
        <begin position="592"/>
        <end position="614"/>
    </location>
</feature>
<protein>
    <recommendedName>
        <fullName evidence="6">Gnk2-homologous domain-containing protein</fullName>
    </recommendedName>
</protein>
<dbReference type="CDD" id="cd23509">
    <property type="entry name" value="Gnk2-like"/>
    <property type="match status" value="4"/>
</dbReference>
<dbReference type="Pfam" id="PF01657">
    <property type="entry name" value="Stress-antifung"/>
    <property type="match status" value="4"/>
</dbReference>
<evidence type="ECO:0000313" key="8">
    <source>
        <dbReference type="Proteomes" id="UP000655225"/>
    </source>
</evidence>
<feature type="chain" id="PRO_5032420689" description="Gnk2-homologous domain-containing protein" evidence="5">
    <location>
        <begin position="22"/>
        <end position="796"/>
    </location>
</feature>
<keyword evidence="4" id="KW-0812">Transmembrane</keyword>
<dbReference type="OrthoDB" id="1372046at2759"/>
<feature type="compositionally biased region" description="Pro residues" evidence="3">
    <location>
        <begin position="593"/>
        <end position="607"/>
    </location>
</feature>
<dbReference type="EMBL" id="JABCRI010000007">
    <property type="protein sequence ID" value="KAF8403628.1"/>
    <property type="molecule type" value="Genomic_DNA"/>
</dbReference>
<keyword evidence="2" id="KW-0677">Repeat</keyword>
<feature type="domain" description="Gnk2-homologous" evidence="6">
    <location>
        <begin position="133"/>
        <end position="238"/>
    </location>
</feature>
<dbReference type="PANTHER" id="PTHR32099">
    <property type="entry name" value="CYSTEINE-RICH REPEAT SECRETORY PROTEIN"/>
    <property type="match status" value="1"/>
</dbReference>
<dbReference type="Proteomes" id="UP000655225">
    <property type="component" value="Unassembled WGS sequence"/>
</dbReference>
<feature type="transmembrane region" description="Helical" evidence="4">
    <location>
        <begin position="622"/>
        <end position="645"/>
    </location>
</feature>
<dbReference type="Gene3D" id="1.10.630.10">
    <property type="entry name" value="Cytochrome P450"/>
    <property type="match status" value="1"/>
</dbReference>
<reference evidence="7 8" key="1">
    <citation type="submission" date="2020-04" db="EMBL/GenBank/DDBJ databases">
        <title>Plant Genome Project.</title>
        <authorList>
            <person name="Zhang R.-G."/>
        </authorList>
    </citation>
    <scope>NUCLEOTIDE SEQUENCE [LARGE SCALE GENOMIC DNA]</scope>
    <source>
        <strain evidence="7">YNK0</strain>
        <tissue evidence="7">Leaf</tissue>
    </source>
</reference>
<evidence type="ECO:0000259" key="6">
    <source>
        <dbReference type="PROSITE" id="PS51473"/>
    </source>
</evidence>
<evidence type="ECO:0000313" key="7">
    <source>
        <dbReference type="EMBL" id="KAF8403628.1"/>
    </source>
</evidence>
<proteinExistence type="predicted"/>
<dbReference type="AlphaFoldDB" id="A0A834ZEC3"/>
<dbReference type="PANTHER" id="PTHR32099:SF42">
    <property type="entry name" value="CYSTEINE-RICH RECEPTOR-LIKE PROTEIN KINASE 9-RELATED"/>
    <property type="match status" value="1"/>
</dbReference>
<keyword evidence="4" id="KW-0472">Membrane</keyword>
<dbReference type="InterPro" id="IPR038408">
    <property type="entry name" value="GNK2_sf"/>
</dbReference>
<keyword evidence="8" id="KW-1185">Reference proteome</keyword>
<evidence type="ECO:0000256" key="4">
    <source>
        <dbReference type="SAM" id="Phobius"/>
    </source>
</evidence>
<dbReference type="InterPro" id="IPR036396">
    <property type="entry name" value="Cyt_P450_sf"/>
</dbReference>
<dbReference type="FunFam" id="3.30.430.20:FF:000003">
    <property type="entry name" value="Cysteine-rich RLK (RECEPTOR-like protein kinase) 10"/>
    <property type="match status" value="1"/>
</dbReference>
<accession>A0A834ZEC3</accession>
<dbReference type="GO" id="GO:0020037">
    <property type="term" value="F:heme binding"/>
    <property type="evidence" value="ECO:0007669"/>
    <property type="project" value="InterPro"/>
</dbReference>
<dbReference type="OMA" id="ILWYSEC"/>
<feature type="domain" description="Gnk2-homologous" evidence="6">
    <location>
        <begin position="370"/>
        <end position="473"/>
    </location>
</feature>
<dbReference type="InterPro" id="IPR002902">
    <property type="entry name" value="GNK2"/>
</dbReference>
<evidence type="ECO:0000256" key="1">
    <source>
        <dbReference type="ARBA" id="ARBA00022729"/>
    </source>
</evidence>
<dbReference type="PROSITE" id="PS51473">
    <property type="entry name" value="GNK2"/>
    <property type="match status" value="4"/>
</dbReference>
<evidence type="ECO:0000256" key="2">
    <source>
        <dbReference type="ARBA" id="ARBA00022737"/>
    </source>
</evidence>
<dbReference type="GO" id="GO:0004497">
    <property type="term" value="F:monooxygenase activity"/>
    <property type="evidence" value="ECO:0007669"/>
    <property type="project" value="InterPro"/>
</dbReference>
<evidence type="ECO:0000256" key="5">
    <source>
        <dbReference type="SAM" id="SignalP"/>
    </source>
</evidence>
<sequence length="796" mass="88351">MMRRFELLFLLSGLLTHLGFSTSQLNYLHHFCSGASYANDSAFGVNVNLLLSPLTSKVIHDGYYKTTMGWIPDSVYGDFLCRGDVTIEVCRNCIIKASEEIVKRCSMQNGAVIWFDECMLHYSNINYFGVIQMALTFKNYTQSNSQQHEPEISTIQTAISELILKAQKSPMMFAAEKLEATEVGTRYGLVQCTRDLSSDDCSTCLRLLTPYIKDCCEGKPGGRLLTPSCNMRYEDYSFYQETINATPPDADTDTTNKAKTLRIAIITTAAILAAMLLGSCFYYLRFSKIMHRFRKIMHEGGYAAAIAVMSLLLVGKNRETWPTKGFFLQEDGQAPSRRILFGSRPTRDSEGIDVDPSVVGISVGLSVGIVEDDGISYDTGNYTTNSTYQINLNLLLSTLSTNASLNDGFYNATGGRNSDKVYALTLCRGDVAPDVCANCVNTSSHAIIQQCPNQKEAIIGYDECMLRYSNTSMFSVMDQTHILLLLNTKNFSDADQLNKVLGDLMNGLVTRASSGSSSKKFAVGEAKVTDFQKVYGLAQCTPDISQFNCEVCLQGSVGDIPNYFFGKEGGRVIKTSCNLRYELYPFYTSTAAAPPPSPPVNSPPPPLTNTTTPDGKGNSSPIVVIIIVSTVIGVILLCIISLFLWRRKPKEKVEGLGVCGRKLPLFIATRREDLDLDLLWGFSDLICLRHHSECTEVDRQVSQTKPKCSTSCHFGNLQEEQEAIGKCKEKVDEDKFLYWAGTKKMPMTSRVIKETLRVASILSFTFREAVEDVEYEGWVPYTKRVESSSTIQEHPP</sequence>
<dbReference type="GO" id="GO:0005506">
    <property type="term" value="F:iron ion binding"/>
    <property type="evidence" value="ECO:0007669"/>
    <property type="project" value="InterPro"/>
</dbReference>
<dbReference type="Gene3D" id="3.30.430.20">
    <property type="entry name" value="Gnk2 domain, C-X8-C-X2-C motif"/>
    <property type="match status" value="4"/>
</dbReference>
<dbReference type="GO" id="GO:0016705">
    <property type="term" value="F:oxidoreductase activity, acting on paired donors, with incorporation or reduction of molecular oxygen"/>
    <property type="evidence" value="ECO:0007669"/>
    <property type="project" value="InterPro"/>
</dbReference>
<evidence type="ECO:0000256" key="3">
    <source>
        <dbReference type="SAM" id="MobiDB-lite"/>
    </source>
</evidence>
<feature type="domain" description="Gnk2-homologous" evidence="6">
    <location>
        <begin position="25"/>
        <end position="127"/>
    </location>
</feature>
<feature type="signal peptide" evidence="5">
    <location>
        <begin position="1"/>
        <end position="21"/>
    </location>
</feature>
<feature type="transmembrane region" description="Helical" evidence="4">
    <location>
        <begin position="263"/>
        <end position="284"/>
    </location>
</feature>
<dbReference type="SUPFAM" id="SSF48264">
    <property type="entry name" value="Cytochrome P450"/>
    <property type="match status" value="1"/>
</dbReference>
<comment type="caution">
    <text evidence="7">The sequence shown here is derived from an EMBL/GenBank/DDBJ whole genome shotgun (WGS) entry which is preliminary data.</text>
</comment>
<organism evidence="7 8">
    <name type="scientific">Tetracentron sinense</name>
    <name type="common">Spur-leaf</name>
    <dbReference type="NCBI Taxonomy" id="13715"/>
    <lineage>
        <taxon>Eukaryota</taxon>
        <taxon>Viridiplantae</taxon>
        <taxon>Streptophyta</taxon>
        <taxon>Embryophyta</taxon>
        <taxon>Tracheophyta</taxon>
        <taxon>Spermatophyta</taxon>
        <taxon>Magnoliopsida</taxon>
        <taxon>Trochodendrales</taxon>
        <taxon>Trochodendraceae</taxon>
        <taxon>Tetracentron</taxon>
    </lineage>
</organism>
<keyword evidence="4" id="KW-1133">Transmembrane helix</keyword>